<evidence type="ECO:0000313" key="1">
    <source>
        <dbReference type="EMBL" id="QGR25684.1"/>
    </source>
</evidence>
<sequence length="215" mass="24944">MEKILISIFECALMSDAVTIYRTNRSFLYNNYLQLSPVLLSKANLIRYFYGQDAVAAIQAGLLAVRRHSRHLPSDLRISLFSIILPDFNQKILEFLKVMDQFLDTYHKLILIQLEIVIAETKAQRTCDPANDDDVGNFATDLQWRLETACQNRKINTLNIGVNKHVLRCLISNNYSLNDCCDYFFNYNYHVGTLPSTYYSPLGEWLNNFVCNYMQ</sequence>
<organism evidence="1">
    <name type="scientific">Areca palm velarivirus 1</name>
    <dbReference type="NCBI Taxonomy" id="1654603"/>
    <lineage>
        <taxon>Viruses</taxon>
        <taxon>Riboviria</taxon>
        <taxon>Orthornavirae</taxon>
        <taxon>Kitrinoviricota</taxon>
        <taxon>Alsuviricetes</taxon>
        <taxon>Martellivirales</taxon>
        <taxon>Closteroviridae</taxon>
        <taxon>Velarivirus</taxon>
        <taxon>Velarivirus arecae</taxon>
    </lineage>
</organism>
<reference evidence="1" key="1">
    <citation type="submission" date="2019-05" db="EMBL/GenBank/DDBJ databases">
        <title>Areca palm velarivirus 1 (APV1) is associated with yellow leaf disease (YLD) of Areca catechu in Hainan.</title>
        <authorList>
            <person name="Huang X."/>
        </authorList>
    </citation>
    <scope>NUCLEOTIDE SEQUENCE</scope>
    <source>
        <strain evidence="1">WNY</strain>
    </source>
</reference>
<dbReference type="EMBL" id="MK956940">
    <property type="protein sequence ID" value="QGR25684.1"/>
    <property type="molecule type" value="Genomic_RNA"/>
</dbReference>
<accession>A0A650D5K2</accession>
<protein>
    <submittedName>
        <fullName evidence="1">p25 protein</fullName>
    </submittedName>
</protein>
<name>A0A650D5K2_9CLOS</name>
<proteinExistence type="predicted"/>